<accession>A0AAU7CT62</accession>
<dbReference type="GO" id="GO:0005615">
    <property type="term" value="C:extracellular space"/>
    <property type="evidence" value="ECO:0007669"/>
    <property type="project" value="InterPro"/>
</dbReference>
<dbReference type="Gene3D" id="1.50.10.20">
    <property type="match status" value="2"/>
</dbReference>
<dbReference type="Pfam" id="PF07678">
    <property type="entry name" value="TED_complement"/>
    <property type="match status" value="1"/>
</dbReference>
<feature type="chain" id="PRO_5043795272" evidence="1">
    <location>
        <begin position="27"/>
        <end position="768"/>
    </location>
</feature>
<sequence>MSRSWFVTAVLTLVVIAIGQATIANAAVTREEVERALRNGVRYLKSQQRADGSWSDAVGDAPSGTTSLITLALLTAGEPANSPTITRALTYLRDFGPDQLNNTYAVSLHTMALAAADPQQDLVKITANVAWLEKAQIKPGDRVPWPGSWTYTATKSQRGDNSNSQYALLGLNAASEVGVPVSPQVWTLARRYWEECQRADGGWPYIAGDAQGSTGSMTCAGISSLIITGLQRFQGQETLEGDEIANCGKGGINVNLQRGLDWMASHFRVNENFGNGLTWRYYYLYGLERAGRLTGQRFFGNHDWYREGAERLVRDQDPVQGYWQGNGPVENSQFIVTSSFAVLYLAKGRSPVLINKLRHGPGNDWNNDVDDIRNLVSVVSRDWKDILGGRVLTWQVVDPDLATVEDMLQAPIVYFNGHQAPELTAEGKQNLRSYVEQGGFIFAEACCGREEFDRGFKTLMKEIFPDEGYALHPLAEEHAVWRARHVLSPDVHPLWGIEHGCRTVVIYSPGDLSCYWNQAENSPANPSVIKAQRVGQNVVDYATGRELPADKLAAREVRDFKPETPQRGALHIAKLRHAGDWNIAPLAIPNLTISLRQKLGLDVVVNHKELFPSDPNIVHYPLIYHHGRAGFTFSKEDMDKIRMHLDPGGGTLFADAACGSPAFDASFRKFVATMLPNHPLVPIPRDDEIYTKKVGFDLSDVQYTKAAGGGRDVPQLEGIKIDGHWAVIYSKYDIGCALERHQGLDCKGYVPESALRIATNIVIYSTLP</sequence>
<evidence type="ECO:0000313" key="4">
    <source>
        <dbReference type="EMBL" id="XBH08306.1"/>
    </source>
</evidence>
<dbReference type="EMBL" id="CP155447">
    <property type="protein sequence ID" value="XBH08306.1"/>
    <property type="molecule type" value="Genomic_DNA"/>
</dbReference>
<name>A0AAU7CT62_9BACT</name>
<gene>
    <name evidence="4" type="ORF">V5E97_07960</name>
</gene>
<reference evidence="4" key="1">
    <citation type="submission" date="2024-05" db="EMBL/GenBank/DDBJ databases">
        <title>Planctomycetes of the genus Singulisphaera possess chitinolytic capabilities.</title>
        <authorList>
            <person name="Ivanova A."/>
        </authorList>
    </citation>
    <scope>NUCLEOTIDE SEQUENCE</scope>
    <source>
        <strain evidence="4">Ch08T</strain>
    </source>
</reference>
<protein>
    <submittedName>
        <fullName evidence="4">DUF4159 domain-containing protein</fullName>
    </submittedName>
</protein>
<dbReference type="InterPro" id="IPR011626">
    <property type="entry name" value="Alpha-macroglobulin_TED"/>
</dbReference>
<feature type="domain" description="DUF4159" evidence="3">
    <location>
        <begin position="571"/>
        <end position="765"/>
    </location>
</feature>
<feature type="signal peptide" evidence="1">
    <location>
        <begin position="1"/>
        <end position="26"/>
    </location>
</feature>
<evidence type="ECO:0000256" key="1">
    <source>
        <dbReference type="SAM" id="SignalP"/>
    </source>
</evidence>
<keyword evidence="1" id="KW-0732">Signal</keyword>
<dbReference type="InterPro" id="IPR008930">
    <property type="entry name" value="Terpenoid_cyclase/PrenylTrfase"/>
</dbReference>
<feature type="domain" description="Alpha-macroglobulin-like TED" evidence="2">
    <location>
        <begin position="34"/>
        <end position="148"/>
    </location>
</feature>
<dbReference type="CDD" id="cd00688">
    <property type="entry name" value="ISOPREN_C2_like"/>
    <property type="match status" value="1"/>
</dbReference>
<dbReference type="InterPro" id="IPR025297">
    <property type="entry name" value="DUF4159"/>
</dbReference>
<proteinExistence type="predicted"/>
<feature type="domain" description="DUF4159" evidence="3">
    <location>
        <begin position="355"/>
        <end position="542"/>
    </location>
</feature>
<evidence type="ECO:0000259" key="3">
    <source>
        <dbReference type="Pfam" id="PF13709"/>
    </source>
</evidence>
<organism evidence="4">
    <name type="scientific">Singulisphaera sp. Ch08</name>
    <dbReference type="NCBI Taxonomy" id="3120278"/>
    <lineage>
        <taxon>Bacteria</taxon>
        <taxon>Pseudomonadati</taxon>
        <taxon>Planctomycetota</taxon>
        <taxon>Planctomycetia</taxon>
        <taxon>Isosphaerales</taxon>
        <taxon>Isosphaeraceae</taxon>
        <taxon>Singulisphaera</taxon>
    </lineage>
</organism>
<evidence type="ECO:0000259" key="2">
    <source>
        <dbReference type="Pfam" id="PF07678"/>
    </source>
</evidence>
<dbReference type="Pfam" id="PF13709">
    <property type="entry name" value="DUF4159"/>
    <property type="match status" value="2"/>
</dbReference>
<dbReference type="SUPFAM" id="SSF48239">
    <property type="entry name" value="Terpenoid cyclases/Protein prenyltransferases"/>
    <property type="match status" value="1"/>
</dbReference>
<dbReference type="Gene3D" id="3.40.50.12140">
    <property type="entry name" value="Domain of unknown function DUF4159"/>
    <property type="match status" value="2"/>
</dbReference>
<dbReference type="AlphaFoldDB" id="A0AAU7CT62"/>